<evidence type="ECO:0000256" key="1">
    <source>
        <dbReference type="SAM" id="Phobius"/>
    </source>
</evidence>
<feature type="domain" description="Type 4 secretion system PilS N-terminal" evidence="2">
    <location>
        <begin position="127"/>
        <end position="210"/>
    </location>
</feature>
<reference evidence="3 4" key="1">
    <citation type="submission" date="2019-08" db="EMBL/GenBank/DDBJ databases">
        <authorList>
            <person name="Peeters C."/>
        </authorList>
    </citation>
    <scope>NUCLEOTIDE SEQUENCE [LARGE SCALE GENOMIC DNA]</scope>
    <source>
        <strain evidence="3 4">LMG 30175</strain>
    </source>
</reference>
<protein>
    <submittedName>
        <fullName evidence="3">Prepilin-type cleavage/methylation domain-containing protein</fullName>
    </submittedName>
</protein>
<evidence type="ECO:0000313" key="3">
    <source>
        <dbReference type="EMBL" id="VVD83852.1"/>
    </source>
</evidence>
<dbReference type="InterPro" id="IPR045584">
    <property type="entry name" value="Pilin-like"/>
</dbReference>
<name>A0A5E4T9D6_9BURK</name>
<dbReference type="Gene3D" id="3.30.1690.10">
    <property type="entry name" value="TcpA-like pilin"/>
    <property type="match status" value="1"/>
</dbReference>
<keyword evidence="4" id="KW-1185">Reference proteome</keyword>
<feature type="transmembrane region" description="Helical" evidence="1">
    <location>
        <begin position="32"/>
        <end position="57"/>
    </location>
</feature>
<evidence type="ECO:0000313" key="4">
    <source>
        <dbReference type="Proteomes" id="UP000414233"/>
    </source>
</evidence>
<sequence length="216" mass="21820">MDIRKESAGYAANRTAAHGVMGARRRQRGMSLVEIGVVVALVGVLMAGAFVGVPAIMMNLKANGEVTDLQEAAAGIQRIAMGSAITMPPSGTALGAPAAHALGFYPSHRFTSSTGSAGTGGAATTINGLKNRFNGDITITPLDAIVTGQGKGIEILSKAVPTAACVKVVGAVAGVFDEILVGSEAVKPFRGPLNMATLATGCAAENPDVTYKIALQ</sequence>
<proteinExistence type="predicted"/>
<dbReference type="Pfam" id="PF07963">
    <property type="entry name" value="N_methyl"/>
    <property type="match status" value="1"/>
</dbReference>
<evidence type="ECO:0000259" key="2">
    <source>
        <dbReference type="Pfam" id="PF08805"/>
    </source>
</evidence>
<dbReference type="PROSITE" id="PS00409">
    <property type="entry name" value="PROKAR_NTER_METHYL"/>
    <property type="match status" value="1"/>
</dbReference>
<keyword evidence="1" id="KW-1133">Transmembrane helix</keyword>
<organism evidence="3 4">
    <name type="scientific">Pandoraea terrae</name>
    <dbReference type="NCBI Taxonomy" id="1537710"/>
    <lineage>
        <taxon>Bacteria</taxon>
        <taxon>Pseudomonadati</taxon>
        <taxon>Pseudomonadota</taxon>
        <taxon>Betaproteobacteria</taxon>
        <taxon>Burkholderiales</taxon>
        <taxon>Burkholderiaceae</taxon>
        <taxon>Pandoraea</taxon>
    </lineage>
</organism>
<dbReference type="Proteomes" id="UP000414233">
    <property type="component" value="Unassembled WGS sequence"/>
</dbReference>
<dbReference type="InterPro" id="IPR012902">
    <property type="entry name" value="N_methyl_site"/>
</dbReference>
<dbReference type="Pfam" id="PF08805">
    <property type="entry name" value="PilS"/>
    <property type="match status" value="1"/>
</dbReference>
<accession>A0A5E4T9D6</accession>
<dbReference type="RefSeq" id="WP_150696145.1">
    <property type="nucleotide sequence ID" value="NZ_CABPRZ010000004.1"/>
</dbReference>
<gene>
    <name evidence="3" type="ORF">PTE30175_01194</name>
</gene>
<dbReference type="EMBL" id="CABPRZ010000004">
    <property type="protein sequence ID" value="VVD83852.1"/>
    <property type="molecule type" value="Genomic_DNA"/>
</dbReference>
<keyword evidence="1" id="KW-0472">Membrane</keyword>
<dbReference type="SUPFAM" id="SSF54523">
    <property type="entry name" value="Pili subunits"/>
    <property type="match status" value="1"/>
</dbReference>
<dbReference type="AlphaFoldDB" id="A0A5E4T9D6"/>
<dbReference type="NCBIfam" id="TIGR02532">
    <property type="entry name" value="IV_pilin_GFxxxE"/>
    <property type="match status" value="1"/>
</dbReference>
<keyword evidence="1" id="KW-0812">Transmembrane</keyword>
<dbReference type="InterPro" id="IPR014911">
    <property type="entry name" value="PilS_N"/>
</dbReference>